<organism evidence="2 3">
    <name type="scientific">Fusarium oxysporum f. sp. cubense (strain race 4)</name>
    <name type="common">Panama disease fungus</name>
    <dbReference type="NCBI Taxonomy" id="2502994"/>
    <lineage>
        <taxon>Eukaryota</taxon>
        <taxon>Fungi</taxon>
        <taxon>Dikarya</taxon>
        <taxon>Ascomycota</taxon>
        <taxon>Pezizomycotina</taxon>
        <taxon>Sordariomycetes</taxon>
        <taxon>Hypocreomycetidae</taxon>
        <taxon>Hypocreales</taxon>
        <taxon>Nectriaceae</taxon>
        <taxon>Fusarium</taxon>
        <taxon>Fusarium oxysporum species complex</taxon>
    </lineage>
</organism>
<reference evidence="3" key="1">
    <citation type="submission" date="2012-09" db="EMBL/GenBank/DDBJ databases">
        <title>Genome sequencing and comparative transcriptomics of race 1 and race 4 of banana pathogen: Fusarium oxysporum f. sp. cubense.</title>
        <authorList>
            <person name="Fang X."/>
            <person name="Huang J."/>
        </authorList>
    </citation>
    <scope>NUCLEOTIDE SEQUENCE [LARGE SCALE GENOMIC DNA]</scope>
    <source>
        <strain evidence="3">race 4</strain>
    </source>
</reference>
<evidence type="ECO:0000313" key="2">
    <source>
        <dbReference type="EMBL" id="EMT73974.1"/>
    </source>
</evidence>
<feature type="region of interest" description="Disordered" evidence="1">
    <location>
        <begin position="198"/>
        <end position="233"/>
    </location>
</feature>
<gene>
    <name evidence="2" type="ORF">FOC4_g10001928</name>
</gene>
<dbReference type="HOGENOM" id="CLU_045417_0_1_1"/>
<accession>N1S781</accession>
<dbReference type="STRING" id="1229665.N1S781"/>
<dbReference type="Proteomes" id="UP000016929">
    <property type="component" value="Unassembled WGS sequence"/>
</dbReference>
<name>N1S781_FUSC4</name>
<keyword evidence="3" id="KW-1185">Reference proteome</keyword>
<sequence>MSEINRQISTVAVVGWPSRDTLKYLADPDPKQSTLTFRTRFDKSSSLFEIWIPIYLKRTELIVSIPLSTIETFSFKVMTTAPQPVAKKLSSQALGLDFVLNENVTILIPLNTKEQPAQGRTQSGVVLDNVREISQALSISVYIDHSVSCEAQLHSIRKAMNEGYYRSTRKRDLDLQSLYQGLGAQIAAFPIQSEQGPSTKFDKLPAYDEVPSQSLDAPAQTRKKPRTEGESVIPSLAEQVKSLQDKMSASQLQQTA</sequence>
<dbReference type="OrthoDB" id="47007at2759"/>
<dbReference type="EMBL" id="KB726218">
    <property type="protein sequence ID" value="EMT73974.1"/>
    <property type="molecule type" value="Genomic_DNA"/>
</dbReference>
<proteinExistence type="predicted"/>
<evidence type="ECO:0000256" key="1">
    <source>
        <dbReference type="SAM" id="MobiDB-lite"/>
    </source>
</evidence>
<reference evidence="3" key="2">
    <citation type="journal article" date="2014" name="PLoS ONE">
        <title>Genome and Transcriptome Analysis of the Fungal Pathogen Fusarium oxysporum f. sp. cubense Causing Banana Vascular Wilt Disease.</title>
        <authorList>
            <person name="Guo L."/>
            <person name="Han L."/>
            <person name="Yang L."/>
            <person name="Zeng H."/>
            <person name="Fan D."/>
            <person name="Zhu Y."/>
            <person name="Feng Y."/>
            <person name="Wang G."/>
            <person name="Peng C."/>
            <person name="Jiang X."/>
            <person name="Zhou D."/>
            <person name="Ni P."/>
            <person name="Liang C."/>
            <person name="Liu L."/>
            <person name="Wang J."/>
            <person name="Mao C."/>
            <person name="Fang X."/>
            <person name="Peng M."/>
            <person name="Huang J."/>
        </authorList>
    </citation>
    <scope>NUCLEOTIDE SEQUENCE [LARGE SCALE GENOMIC DNA]</scope>
    <source>
        <strain evidence="3">race 4</strain>
    </source>
</reference>
<evidence type="ECO:0000313" key="3">
    <source>
        <dbReference type="Proteomes" id="UP000016929"/>
    </source>
</evidence>
<protein>
    <submittedName>
        <fullName evidence="2">Uncharacterized protein</fullName>
    </submittedName>
</protein>
<dbReference type="AlphaFoldDB" id="N1S781"/>